<dbReference type="FunFam" id="3.40.50.12780:FF:000012">
    <property type="entry name" value="Non-ribosomal peptide synthetase"/>
    <property type="match status" value="1"/>
</dbReference>
<name>A0A5J6HNF6_STRAD</name>
<dbReference type="GO" id="GO:0043041">
    <property type="term" value="P:amino acid activation for nonribosomal peptide biosynthetic process"/>
    <property type="evidence" value="ECO:0007669"/>
    <property type="project" value="TreeGrafter"/>
</dbReference>
<gene>
    <name evidence="7" type="ORF">CP975_33770</name>
</gene>
<dbReference type="PANTHER" id="PTHR45527:SF1">
    <property type="entry name" value="FATTY ACID SYNTHASE"/>
    <property type="match status" value="1"/>
</dbReference>
<dbReference type="Gene3D" id="3.30.559.30">
    <property type="entry name" value="Nonribosomal peptide synthetase, condensation domain"/>
    <property type="match status" value="1"/>
</dbReference>
<sequence>MRACAARNSETEGGELTSYAVQLPGDRTSGGPRPRCTGTARRNVPVMYDAGLETLAKTCGTTRERVAVAAFAALLYRYTGRNHVELALSRDRSDDTAVRLTVTGETTFRALVKDAGAAQEHPAGGHIPTAVSFGATVPADLPYEAQLVLPTLDEGPLPVELRYDETVFDTATAERLLDHFHALLAEGLARPDLPLAELEFLGESELHRILVEWNATAAELPHPGSCLHEAFEAQAARAPDAVVVAQDDQLLTFRQVNAAANRLAHRLRRLGVGPDRRVGLYLDQSPDLLVAILGVLKAGGAYVPLDPGYPSARVATMITGVSCVAVISRSDLADGLPRAEGPGGAHLIVLDRAADEPAAEPDHDPHPVAGPDNLCYVMHTSGSTGTPKPIALCHRGVMNNIADLNTRFAVGPGDSVLGLSSPSFDMSVYEFLGVPIGGGTLVLPSPGRTRDPGHWAELSARHRVTLWNTAPALLELVLEHLDHAERPAPDDQPAHPRPADPRPTGRALPLRDLRLVMLAGDWIPLRLPDRTRSRAPGCRFISLGGATEASIYSTVFEVETTDPAWTSIPYGRPMANQRVYILDDALRPVPPGVTGELYLAGTGLAREYLDQPERTAERFLPWSYGPVSERLYRTGDLARFDADGLIELIGRVDLQVKIHGLRVELTEIEAALRDHPAVKEAVVTAQTDAAGAPVLVGYAVPHESAGFRADDVREHLASRLPSHMVPGVLLTLPALPLSPNGKIDRKALPAAFAPGTAGPDPAAPAEDRPRGAWEARLGAAWQEVLGVASVRRDDDFFVLGGDSMKAMRTMTLIPGFTLADLYRYPTLRELAGHLENTAGDPGAEPSGDHV</sequence>
<accession>A0A5J6HNF6</accession>
<keyword evidence="2" id="KW-0597">Phosphoprotein</keyword>
<evidence type="ECO:0000259" key="5">
    <source>
        <dbReference type="Pfam" id="PF00550"/>
    </source>
</evidence>
<feature type="domain" description="AMP-binding enzyme C-terminal" evidence="6">
    <location>
        <begin position="667"/>
        <end position="742"/>
    </location>
</feature>
<dbReference type="Pfam" id="PF00501">
    <property type="entry name" value="AMP-binding"/>
    <property type="match status" value="1"/>
</dbReference>
<dbReference type="PROSITE" id="PS00455">
    <property type="entry name" value="AMP_BINDING"/>
    <property type="match status" value="1"/>
</dbReference>
<proteinExistence type="predicted"/>
<feature type="region of interest" description="Disordered" evidence="3">
    <location>
        <begin position="485"/>
        <end position="506"/>
    </location>
</feature>
<evidence type="ECO:0000259" key="6">
    <source>
        <dbReference type="Pfam" id="PF13193"/>
    </source>
</evidence>
<dbReference type="Gene3D" id="3.30.300.30">
    <property type="match status" value="1"/>
</dbReference>
<keyword evidence="1" id="KW-0596">Phosphopantetheine</keyword>
<dbReference type="InterPro" id="IPR009081">
    <property type="entry name" value="PP-bd_ACP"/>
</dbReference>
<dbReference type="InterPro" id="IPR000873">
    <property type="entry name" value="AMP-dep_synth/lig_dom"/>
</dbReference>
<dbReference type="InterPro" id="IPR025110">
    <property type="entry name" value="AMP-bd_C"/>
</dbReference>
<protein>
    <submittedName>
        <fullName evidence="7">Amino acid adenylation domain-containing protein</fullName>
    </submittedName>
</protein>
<dbReference type="GO" id="GO:0044550">
    <property type="term" value="P:secondary metabolite biosynthetic process"/>
    <property type="evidence" value="ECO:0007669"/>
    <property type="project" value="UniProtKB-ARBA"/>
</dbReference>
<keyword evidence="8" id="KW-1185">Reference proteome</keyword>
<dbReference type="CDD" id="cd05930">
    <property type="entry name" value="A_NRPS"/>
    <property type="match status" value="1"/>
</dbReference>
<evidence type="ECO:0000313" key="7">
    <source>
        <dbReference type="EMBL" id="QEV21829.1"/>
    </source>
</evidence>
<dbReference type="SUPFAM" id="SSF56801">
    <property type="entry name" value="Acetyl-CoA synthetase-like"/>
    <property type="match status" value="1"/>
</dbReference>
<reference evidence="7 8" key="1">
    <citation type="submission" date="2017-09" db="EMBL/GenBank/DDBJ databases">
        <authorList>
            <person name="Lee N."/>
            <person name="Cho B.-K."/>
        </authorList>
    </citation>
    <scope>NUCLEOTIDE SEQUENCE [LARGE SCALE GENOMIC DNA]</scope>
    <source>
        <strain evidence="7 8">ATCC 12461</strain>
    </source>
</reference>
<dbReference type="Gene3D" id="1.10.1200.10">
    <property type="entry name" value="ACP-like"/>
    <property type="match status" value="1"/>
</dbReference>
<dbReference type="EMBL" id="CP023695">
    <property type="protein sequence ID" value="QEV21829.1"/>
    <property type="molecule type" value="Genomic_DNA"/>
</dbReference>
<evidence type="ECO:0000259" key="4">
    <source>
        <dbReference type="Pfam" id="PF00501"/>
    </source>
</evidence>
<evidence type="ECO:0000256" key="1">
    <source>
        <dbReference type="ARBA" id="ARBA00022450"/>
    </source>
</evidence>
<dbReference type="InterPro" id="IPR045851">
    <property type="entry name" value="AMP-bd_C_sf"/>
</dbReference>
<dbReference type="InterPro" id="IPR036736">
    <property type="entry name" value="ACP-like_sf"/>
</dbReference>
<dbReference type="InterPro" id="IPR020845">
    <property type="entry name" value="AMP-binding_CS"/>
</dbReference>
<dbReference type="GO" id="GO:0005737">
    <property type="term" value="C:cytoplasm"/>
    <property type="evidence" value="ECO:0007669"/>
    <property type="project" value="TreeGrafter"/>
</dbReference>
<feature type="region of interest" description="Disordered" evidence="3">
    <location>
        <begin position="15"/>
        <end position="37"/>
    </location>
</feature>
<dbReference type="AlphaFoldDB" id="A0A5J6HNF6"/>
<evidence type="ECO:0000256" key="2">
    <source>
        <dbReference type="ARBA" id="ARBA00022553"/>
    </source>
</evidence>
<dbReference type="Proteomes" id="UP000326553">
    <property type="component" value="Chromosome"/>
</dbReference>
<dbReference type="Pfam" id="PF00550">
    <property type="entry name" value="PP-binding"/>
    <property type="match status" value="1"/>
</dbReference>
<dbReference type="SUPFAM" id="SSF52777">
    <property type="entry name" value="CoA-dependent acyltransferases"/>
    <property type="match status" value="1"/>
</dbReference>
<dbReference type="SUPFAM" id="SSF47336">
    <property type="entry name" value="ACP-like"/>
    <property type="match status" value="1"/>
</dbReference>
<dbReference type="PANTHER" id="PTHR45527">
    <property type="entry name" value="NONRIBOSOMAL PEPTIDE SYNTHETASE"/>
    <property type="match status" value="1"/>
</dbReference>
<dbReference type="InterPro" id="IPR010071">
    <property type="entry name" value="AA_adenyl_dom"/>
</dbReference>
<dbReference type="Gene3D" id="2.30.38.10">
    <property type="entry name" value="Luciferase, Domain 3"/>
    <property type="match status" value="1"/>
</dbReference>
<dbReference type="OrthoDB" id="2472181at2"/>
<dbReference type="Gene3D" id="3.40.50.980">
    <property type="match status" value="2"/>
</dbReference>
<dbReference type="Pfam" id="PF13193">
    <property type="entry name" value="AMP-binding_C"/>
    <property type="match status" value="1"/>
</dbReference>
<dbReference type="FunFam" id="3.30.300.30:FF:000010">
    <property type="entry name" value="Enterobactin synthetase component F"/>
    <property type="match status" value="1"/>
</dbReference>
<dbReference type="FunFam" id="3.40.50.980:FF:000001">
    <property type="entry name" value="Non-ribosomal peptide synthetase"/>
    <property type="match status" value="1"/>
</dbReference>
<organism evidence="7 8">
    <name type="scientific">Streptomyces alboniger</name>
    <dbReference type="NCBI Taxonomy" id="132473"/>
    <lineage>
        <taxon>Bacteria</taxon>
        <taxon>Bacillati</taxon>
        <taxon>Actinomycetota</taxon>
        <taxon>Actinomycetes</taxon>
        <taxon>Kitasatosporales</taxon>
        <taxon>Streptomycetaceae</taxon>
        <taxon>Streptomyces</taxon>
        <taxon>Streptomyces aurantiacus group</taxon>
    </lineage>
</organism>
<feature type="domain" description="Carrier" evidence="5">
    <location>
        <begin position="776"/>
        <end position="834"/>
    </location>
</feature>
<feature type="domain" description="AMP-dependent synthetase/ligase" evidence="4">
    <location>
        <begin position="231"/>
        <end position="609"/>
    </location>
</feature>
<dbReference type="GO" id="GO:0031177">
    <property type="term" value="F:phosphopantetheine binding"/>
    <property type="evidence" value="ECO:0007669"/>
    <property type="project" value="TreeGrafter"/>
</dbReference>
<dbReference type="KEGG" id="salw:CP975_33770"/>
<evidence type="ECO:0000256" key="3">
    <source>
        <dbReference type="SAM" id="MobiDB-lite"/>
    </source>
</evidence>
<evidence type="ECO:0000313" key="8">
    <source>
        <dbReference type="Proteomes" id="UP000326553"/>
    </source>
</evidence>
<dbReference type="NCBIfam" id="TIGR01733">
    <property type="entry name" value="AA-adenyl-dom"/>
    <property type="match status" value="1"/>
</dbReference>
<feature type="compositionally biased region" description="Basic and acidic residues" evidence="3">
    <location>
        <begin position="485"/>
        <end position="500"/>
    </location>
</feature>